<dbReference type="AlphaFoldDB" id="A0A7W8C2H3"/>
<dbReference type="GO" id="GO:0016020">
    <property type="term" value="C:membrane"/>
    <property type="evidence" value="ECO:0007669"/>
    <property type="project" value="InterPro"/>
</dbReference>
<evidence type="ECO:0000256" key="4">
    <source>
        <dbReference type="SAM" id="Phobius"/>
    </source>
</evidence>
<keyword evidence="4" id="KW-1133">Transmembrane helix</keyword>
<dbReference type="Gene3D" id="1.10.287.950">
    <property type="entry name" value="Methyl-accepting chemotaxis protein"/>
    <property type="match status" value="1"/>
</dbReference>
<keyword evidence="3" id="KW-0175">Coiled coil</keyword>
<comment type="caution">
    <text evidence="6">The sequence shown here is derived from an EMBL/GenBank/DDBJ whole genome shotgun (WGS) entry which is preliminary data.</text>
</comment>
<proteinExistence type="predicted"/>
<dbReference type="PANTHER" id="PTHR32089:SF112">
    <property type="entry name" value="LYSOZYME-LIKE PROTEIN-RELATED"/>
    <property type="match status" value="1"/>
</dbReference>
<organism evidence="6 7">
    <name type="scientific">Desulfovibrio intestinalis</name>
    <dbReference type="NCBI Taxonomy" id="58621"/>
    <lineage>
        <taxon>Bacteria</taxon>
        <taxon>Pseudomonadati</taxon>
        <taxon>Thermodesulfobacteriota</taxon>
        <taxon>Desulfovibrionia</taxon>
        <taxon>Desulfovibrionales</taxon>
        <taxon>Desulfovibrionaceae</taxon>
        <taxon>Desulfovibrio</taxon>
    </lineage>
</organism>
<protein>
    <submittedName>
        <fullName evidence="6">Methyl-accepting chemotaxis protein</fullName>
    </submittedName>
</protein>
<gene>
    <name evidence="6" type="ORF">HNQ38_001290</name>
</gene>
<evidence type="ECO:0000256" key="1">
    <source>
        <dbReference type="ARBA" id="ARBA00023224"/>
    </source>
</evidence>
<dbReference type="SMART" id="SM00283">
    <property type="entry name" value="MA"/>
    <property type="match status" value="1"/>
</dbReference>
<feature type="transmembrane region" description="Helical" evidence="4">
    <location>
        <begin position="207"/>
        <end position="228"/>
    </location>
</feature>
<name>A0A7W8C2H3_9BACT</name>
<dbReference type="SUPFAM" id="SSF58104">
    <property type="entry name" value="Methyl-accepting chemotaxis protein (MCP) signaling domain"/>
    <property type="match status" value="1"/>
</dbReference>
<accession>A0A7W8C2H3</accession>
<evidence type="ECO:0000313" key="7">
    <source>
        <dbReference type="Proteomes" id="UP000539075"/>
    </source>
</evidence>
<dbReference type="PANTHER" id="PTHR32089">
    <property type="entry name" value="METHYL-ACCEPTING CHEMOTAXIS PROTEIN MCPB"/>
    <property type="match status" value="1"/>
</dbReference>
<evidence type="ECO:0000313" key="6">
    <source>
        <dbReference type="EMBL" id="MBB5143202.1"/>
    </source>
</evidence>
<keyword evidence="7" id="KW-1185">Reference proteome</keyword>
<dbReference type="Proteomes" id="UP000539075">
    <property type="component" value="Unassembled WGS sequence"/>
</dbReference>
<evidence type="ECO:0000256" key="3">
    <source>
        <dbReference type="SAM" id="Coils"/>
    </source>
</evidence>
<keyword evidence="4" id="KW-0472">Membrane</keyword>
<feature type="transmembrane region" description="Helical" evidence="4">
    <location>
        <begin position="7"/>
        <end position="26"/>
    </location>
</feature>
<feature type="coiled-coil region" evidence="3">
    <location>
        <begin position="408"/>
        <end position="435"/>
    </location>
</feature>
<dbReference type="Pfam" id="PF00015">
    <property type="entry name" value="MCPsignal"/>
    <property type="match status" value="1"/>
</dbReference>
<evidence type="ECO:0000256" key="2">
    <source>
        <dbReference type="PROSITE-ProRule" id="PRU00284"/>
    </source>
</evidence>
<reference evidence="6 7" key="1">
    <citation type="submission" date="2020-08" db="EMBL/GenBank/DDBJ databases">
        <title>Genomic Encyclopedia of Type Strains, Phase IV (KMG-IV): sequencing the most valuable type-strain genomes for metagenomic binning, comparative biology and taxonomic classification.</title>
        <authorList>
            <person name="Goeker M."/>
        </authorList>
    </citation>
    <scope>NUCLEOTIDE SEQUENCE [LARGE SCALE GENOMIC DNA]</scope>
    <source>
        <strain evidence="6 7">DSM 11275</strain>
    </source>
</reference>
<dbReference type="GO" id="GO:0007165">
    <property type="term" value="P:signal transduction"/>
    <property type="evidence" value="ECO:0007669"/>
    <property type="project" value="UniProtKB-KW"/>
</dbReference>
<dbReference type="RefSeq" id="WP_183718547.1">
    <property type="nucleotide sequence ID" value="NZ_JACHGO010000003.1"/>
</dbReference>
<keyword evidence="1 2" id="KW-0807">Transducer</keyword>
<evidence type="ECO:0000259" key="5">
    <source>
        <dbReference type="PROSITE" id="PS50111"/>
    </source>
</evidence>
<feature type="domain" description="Methyl-accepting transducer" evidence="5">
    <location>
        <begin position="330"/>
        <end position="566"/>
    </location>
</feature>
<dbReference type="EMBL" id="JACHGO010000003">
    <property type="protein sequence ID" value="MBB5143202.1"/>
    <property type="molecule type" value="Genomic_DNA"/>
</dbReference>
<keyword evidence="4" id="KW-0812">Transmembrane</keyword>
<feature type="coiled-coil region" evidence="3">
    <location>
        <begin position="76"/>
        <end position="103"/>
    </location>
</feature>
<sequence>MKLSAKLILSFCSIILFMVLLFAVYMRNSQKITATVGHITETVIPSVVAIQSMNALLYSTRSDLAAVSTRTDRVTITEYTSRINRALRTIAEYEKIYADLAARPTPEECVMPASDKAAQDGENQGMDLPELLEHIRVATQEDAQNRLQIIAHAKEGESDEAVALFDRSRANFLRLAKFYEQVLELDTARSRQAAEAARHIADQSQKMAVGLTGAALLFSILVTCLLIVSVKRQLGIDPGQLNILAQRVAKGDYNTDADGNKKNRRGVYASIISMVASLQEHISNADKQSQMALSHSQRAEEALREAEAARVQAQGRTETLLHTAEQLEGVAHNLTTASDQLTRQIEQSSMGATATAENLDGAATAMEQMNATVRQVADNAGQAAQASAGTRTSAEEGAEVVRQALDSINKVNEVSERLKADMDDLNARARDISRIMGFISDIADQTNLLALNAAIEAARAGDAGRGFAVVADEVRKLAEKTVTSTHDVGAAISAMQKSTAHSMASLDEAVAQVKQATLSAGKSGSALEDIVSMADATAGQVRAIAAASEEQSAASEEVNRTISSVSQAARGSAQTMAEAAQAVIHLTEQAKTVENLVEKLRNNG</sequence>
<dbReference type="PROSITE" id="PS50111">
    <property type="entry name" value="CHEMOTAXIS_TRANSDUC_2"/>
    <property type="match status" value="1"/>
</dbReference>
<dbReference type="InterPro" id="IPR004089">
    <property type="entry name" value="MCPsignal_dom"/>
</dbReference>